<dbReference type="Gene3D" id="3.40.30.10">
    <property type="entry name" value="Glutaredoxin"/>
    <property type="match status" value="1"/>
</dbReference>
<organism evidence="2 3">
    <name type="scientific">Nocardioides eburneus</name>
    <dbReference type="NCBI Taxonomy" id="3231482"/>
    <lineage>
        <taxon>Bacteria</taxon>
        <taxon>Bacillati</taxon>
        <taxon>Actinomycetota</taxon>
        <taxon>Actinomycetes</taxon>
        <taxon>Propionibacteriales</taxon>
        <taxon>Nocardioidaceae</taxon>
        <taxon>Nocardioides</taxon>
    </lineage>
</organism>
<evidence type="ECO:0000259" key="1">
    <source>
        <dbReference type="Pfam" id="PF01323"/>
    </source>
</evidence>
<dbReference type="EMBL" id="JBFPJR010000003">
    <property type="protein sequence ID" value="MEX0426526.1"/>
    <property type="molecule type" value="Genomic_DNA"/>
</dbReference>
<protein>
    <submittedName>
        <fullName evidence="2">DsbA family oxidoreductase</fullName>
    </submittedName>
</protein>
<sequence length="235" mass="25566">MRIDIWSDVVCPWCYLGKRRLEAALGDLPHVEDVEVVYHSYQLDPAAPRTATETAREMLARKYRMTPAQAAETQGRVIALAAEEGMHWRHDESPHVNTLDAHRLLHLALEQGRQRELKEALLHAYFGEARNVADHAELRAIAVGVGLDGTRVDEVLAGREFEAAVEADVRQAAAYGATGVPFFVVDGRYGVSGAQPTELFREVVERAWSESHASIELVGGGAGGGEACGPDGCAI</sequence>
<dbReference type="SUPFAM" id="SSF52833">
    <property type="entry name" value="Thioredoxin-like"/>
    <property type="match status" value="1"/>
</dbReference>
<evidence type="ECO:0000313" key="2">
    <source>
        <dbReference type="EMBL" id="MEX0426526.1"/>
    </source>
</evidence>
<evidence type="ECO:0000313" key="3">
    <source>
        <dbReference type="Proteomes" id="UP001556631"/>
    </source>
</evidence>
<reference evidence="2 3" key="1">
    <citation type="submission" date="2024-07" db="EMBL/GenBank/DDBJ databases">
        <authorList>
            <person name="Lee S."/>
            <person name="Kang M."/>
        </authorList>
    </citation>
    <scope>NUCLEOTIDE SEQUENCE [LARGE SCALE GENOMIC DNA]</scope>
    <source>
        <strain evidence="2 3">DS6</strain>
    </source>
</reference>
<dbReference type="Proteomes" id="UP001556631">
    <property type="component" value="Unassembled WGS sequence"/>
</dbReference>
<dbReference type="Pfam" id="PF01323">
    <property type="entry name" value="DSBA"/>
    <property type="match status" value="1"/>
</dbReference>
<dbReference type="CDD" id="cd03024">
    <property type="entry name" value="DsbA_FrnE"/>
    <property type="match status" value="1"/>
</dbReference>
<dbReference type="InterPro" id="IPR036249">
    <property type="entry name" value="Thioredoxin-like_sf"/>
</dbReference>
<name>A0ABV3SUC2_9ACTN</name>
<keyword evidence="3" id="KW-1185">Reference proteome</keyword>
<accession>A0ABV3SUC2</accession>
<comment type="caution">
    <text evidence="2">The sequence shown here is derived from an EMBL/GenBank/DDBJ whole genome shotgun (WGS) entry which is preliminary data.</text>
</comment>
<dbReference type="PANTHER" id="PTHR13887">
    <property type="entry name" value="GLUTATHIONE S-TRANSFERASE KAPPA"/>
    <property type="match status" value="1"/>
</dbReference>
<feature type="domain" description="DSBA-like thioredoxin" evidence="1">
    <location>
        <begin position="3"/>
        <end position="203"/>
    </location>
</feature>
<gene>
    <name evidence="2" type="ORF">AB3X52_02765</name>
</gene>
<proteinExistence type="predicted"/>
<dbReference type="PANTHER" id="PTHR13887:SF41">
    <property type="entry name" value="THIOREDOXIN SUPERFAMILY PROTEIN"/>
    <property type="match status" value="1"/>
</dbReference>
<dbReference type="RefSeq" id="WP_367991247.1">
    <property type="nucleotide sequence ID" value="NZ_JBFPJR010000003.1"/>
</dbReference>
<dbReference type="InterPro" id="IPR001853">
    <property type="entry name" value="DSBA-like_thioredoxin_dom"/>
</dbReference>